<dbReference type="InterPro" id="IPR011701">
    <property type="entry name" value="MFS"/>
</dbReference>
<keyword evidence="4 6" id="KW-1133">Transmembrane helix</keyword>
<feature type="transmembrane region" description="Helical" evidence="6">
    <location>
        <begin position="301"/>
        <end position="319"/>
    </location>
</feature>
<sequence length="440" mass="47336">MKEREARKMGNMVVAAAWLAVFCLFGYRATFSVLLGPMRDSMNWTVSQTSLGYSLMMSIYAITAFFSGMIIDKWGTRPAYFIGAVCGALGFYLTSLVTNYWQYLLCYALFAGIGTGMLWVSSTVSVRKWFVGKSYATMWGLAFAGAPVAQVVLSLGVKKILLTMDWRAAMQALAVVVLIALVVAALIAKKSPEAYNLKPFGLAPGSGDPTKPEYVWPLGEAFKRFAIWGAILAFLTSMVAEFLIWTQVIMFWVKDVKLSLASATNLYVAIGIAGIFTMPLMGMVADKVVGAVKNEPLGRKIMLIFAPAVGVLACLLLLATKISMVFGLLACILFAVYWAIEPGGVAGYAGAIYGRKSLGKIWGLATLIVMGIGPAFGSFMGGYLYDISGSYRNSILFALGAYALSCLVAVCLPLAAEPSHLAHELESLQVTSETGTPHKA</sequence>
<protein>
    <submittedName>
        <fullName evidence="8">Sugar phosphate permease</fullName>
    </submittedName>
</protein>
<dbReference type="OrthoDB" id="146345at2"/>
<feature type="transmembrane region" description="Helical" evidence="6">
    <location>
        <begin position="361"/>
        <end position="383"/>
    </location>
</feature>
<organism evidence="8 9">
    <name type="scientific">Thermanaeromonas toyohensis ToBE</name>
    <dbReference type="NCBI Taxonomy" id="698762"/>
    <lineage>
        <taxon>Bacteria</taxon>
        <taxon>Bacillati</taxon>
        <taxon>Bacillota</taxon>
        <taxon>Clostridia</taxon>
        <taxon>Neomoorellales</taxon>
        <taxon>Neomoorellaceae</taxon>
        <taxon>Thermanaeromonas</taxon>
    </lineage>
</organism>
<comment type="subcellular location">
    <subcellularLocation>
        <location evidence="1">Cell membrane</location>
        <topology evidence="1">Multi-pass membrane protein</topology>
    </subcellularLocation>
</comment>
<dbReference type="GO" id="GO:0005886">
    <property type="term" value="C:plasma membrane"/>
    <property type="evidence" value="ECO:0007669"/>
    <property type="project" value="UniProtKB-SubCell"/>
</dbReference>
<dbReference type="Proteomes" id="UP000192569">
    <property type="component" value="Chromosome I"/>
</dbReference>
<dbReference type="PANTHER" id="PTHR11360:SF284">
    <property type="entry name" value="EG:103B4.3 PROTEIN-RELATED"/>
    <property type="match status" value="1"/>
</dbReference>
<dbReference type="Gene3D" id="1.20.1250.20">
    <property type="entry name" value="MFS general substrate transporter like domains"/>
    <property type="match status" value="2"/>
</dbReference>
<dbReference type="STRING" id="698762.SAMN00808754_2459"/>
<name>A0A1W1VZ48_9FIRM</name>
<dbReference type="Pfam" id="PF07690">
    <property type="entry name" value="MFS_1"/>
    <property type="match status" value="1"/>
</dbReference>
<feature type="transmembrane region" description="Helical" evidence="6">
    <location>
        <begin position="395"/>
        <end position="416"/>
    </location>
</feature>
<dbReference type="RefSeq" id="WP_084666018.1">
    <property type="nucleotide sequence ID" value="NZ_LT838272.1"/>
</dbReference>
<keyword evidence="3 6" id="KW-0812">Transmembrane</keyword>
<feature type="transmembrane region" description="Helical" evidence="6">
    <location>
        <begin position="169"/>
        <end position="188"/>
    </location>
</feature>
<evidence type="ECO:0000313" key="8">
    <source>
        <dbReference type="EMBL" id="SMB98637.1"/>
    </source>
</evidence>
<dbReference type="GO" id="GO:0022857">
    <property type="term" value="F:transmembrane transporter activity"/>
    <property type="evidence" value="ECO:0007669"/>
    <property type="project" value="InterPro"/>
</dbReference>
<dbReference type="InterPro" id="IPR036259">
    <property type="entry name" value="MFS_trans_sf"/>
</dbReference>
<evidence type="ECO:0000256" key="5">
    <source>
        <dbReference type="ARBA" id="ARBA00023136"/>
    </source>
</evidence>
<feature type="transmembrane region" description="Helical" evidence="6">
    <location>
        <begin position="325"/>
        <end position="349"/>
    </location>
</feature>
<dbReference type="PROSITE" id="PS50850">
    <property type="entry name" value="MFS"/>
    <property type="match status" value="1"/>
</dbReference>
<feature type="transmembrane region" description="Helical" evidence="6">
    <location>
        <begin position="266"/>
        <end position="289"/>
    </location>
</feature>
<feature type="transmembrane region" description="Helical" evidence="6">
    <location>
        <begin position="100"/>
        <end position="124"/>
    </location>
</feature>
<accession>A0A1W1VZ48</accession>
<dbReference type="PANTHER" id="PTHR11360">
    <property type="entry name" value="MONOCARBOXYLATE TRANSPORTER"/>
    <property type="match status" value="1"/>
</dbReference>
<evidence type="ECO:0000256" key="3">
    <source>
        <dbReference type="ARBA" id="ARBA00022692"/>
    </source>
</evidence>
<dbReference type="InterPro" id="IPR020846">
    <property type="entry name" value="MFS_dom"/>
</dbReference>
<gene>
    <name evidence="8" type="ORF">SAMN00808754_2459</name>
</gene>
<feature type="transmembrane region" description="Helical" evidence="6">
    <location>
        <begin position="78"/>
        <end position="94"/>
    </location>
</feature>
<evidence type="ECO:0000313" key="9">
    <source>
        <dbReference type="Proteomes" id="UP000192569"/>
    </source>
</evidence>
<dbReference type="InterPro" id="IPR050327">
    <property type="entry name" value="Proton-linked_MCT"/>
</dbReference>
<evidence type="ECO:0000256" key="6">
    <source>
        <dbReference type="SAM" id="Phobius"/>
    </source>
</evidence>
<dbReference type="SUPFAM" id="SSF103473">
    <property type="entry name" value="MFS general substrate transporter"/>
    <property type="match status" value="1"/>
</dbReference>
<feature type="transmembrane region" description="Helical" evidence="6">
    <location>
        <begin position="225"/>
        <end position="246"/>
    </location>
</feature>
<proteinExistence type="predicted"/>
<feature type="transmembrane region" description="Helical" evidence="6">
    <location>
        <begin position="52"/>
        <end position="71"/>
    </location>
</feature>
<keyword evidence="5 6" id="KW-0472">Membrane</keyword>
<dbReference type="AlphaFoldDB" id="A0A1W1VZ48"/>
<keyword evidence="9" id="KW-1185">Reference proteome</keyword>
<keyword evidence="2" id="KW-0813">Transport</keyword>
<evidence type="ECO:0000259" key="7">
    <source>
        <dbReference type="PROSITE" id="PS50850"/>
    </source>
</evidence>
<evidence type="ECO:0000256" key="2">
    <source>
        <dbReference type="ARBA" id="ARBA00022448"/>
    </source>
</evidence>
<feature type="transmembrane region" description="Helical" evidence="6">
    <location>
        <begin position="136"/>
        <end position="157"/>
    </location>
</feature>
<reference evidence="8 9" key="1">
    <citation type="submission" date="2017-04" db="EMBL/GenBank/DDBJ databases">
        <authorList>
            <person name="Afonso C.L."/>
            <person name="Miller P.J."/>
            <person name="Scott M.A."/>
            <person name="Spackman E."/>
            <person name="Goraichik I."/>
            <person name="Dimitrov K.M."/>
            <person name="Suarez D.L."/>
            <person name="Swayne D.E."/>
        </authorList>
    </citation>
    <scope>NUCLEOTIDE SEQUENCE [LARGE SCALE GENOMIC DNA]</scope>
    <source>
        <strain evidence="8 9">ToBE</strain>
    </source>
</reference>
<dbReference type="EMBL" id="LT838272">
    <property type="protein sequence ID" value="SMB98637.1"/>
    <property type="molecule type" value="Genomic_DNA"/>
</dbReference>
<evidence type="ECO:0000256" key="4">
    <source>
        <dbReference type="ARBA" id="ARBA00022989"/>
    </source>
</evidence>
<feature type="domain" description="Major facilitator superfamily (MFS) profile" evidence="7">
    <location>
        <begin position="13"/>
        <end position="418"/>
    </location>
</feature>
<evidence type="ECO:0000256" key="1">
    <source>
        <dbReference type="ARBA" id="ARBA00004651"/>
    </source>
</evidence>